<dbReference type="PANTHER" id="PTHR10984">
    <property type="entry name" value="ENDOPLASMIC RETICULUM-GOLGI INTERMEDIATE COMPARTMENT PROTEIN"/>
    <property type="match status" value="1"/>
</dbReference>
<dbReference type="Pfam" id="PF07970">
    <property type="entry name" value="COPIIcoated_ERV"/>
    <property type="match status" value="1"/>
</dbReference>
<keyword evidence="3 6" id="KW-0812">Transmembrane</keyword>
<dbReference type="GO" id="GO:0016020">
    <property type="term" value="C:membrane"/>
    <property type="evidence" value="ECO:0007669"/>
    <property type="project" value="UniProtKB-SubCell"/>
</dbReference>
<dbReference type="GO" id="GO:0005783">
    <property type="term" value="C:endoplasmic reticulum"/>
    <property type="evidence" value="ECO:0007669"/>
    <property type="project" value="TreeGrafter"/>
</dbReference>
<feature type="transmembrane region" description="Helical" evidence="6">
    <location>
        <begin position="327"/>
        <end position="349"/>
    </location>
</feature>
<dbReference type="Pfam" id="PF13850">
    <property type="entry name" value="ERGIC_N"/>
    <property type="match status" value="1"/>
</dbReference>
<dbReference type="InterPro" id="IPR012936">
    <property type="entry name" value="Erv_C"/>
</dbReference>
<dbReference type="GO" id="GO:0030134">
    <property type="term" value="C:COPII-coated ER to Golgi transport vesicle"/>
    <property type="evidence" value="ECO:0007669"/>
    <property type="project" value="TreeGrafter"/>
</dbReference>
<keyword evidence="4 6" id="KW-1133">Transmembrane helix</keyword>
<evidence type="ECO:0000256" key="5">
    <source>
        <dbReference type="ARBA" id="ARBA00023136"/>
    </source>
</evidence>
<feature type="transmembrane region" description="Helical" evidence="6">
    <location>
        <begin position="21"/>
        <end position="41"/>
    </location>
</feature>
<dbReference type="Proteomes" id="UP000572268">
    <property type="component" value="Unassembled WGS sequence"/>
</dbReference>
<proteinExistence type="inferred from homology"/>
<feature type="domain" description="Endoplasmic reticulum vesicle transporter C-terminal" evidence="7">
    <location>
        <begin position="149"/>
        <end position="346"/>
    </location>
</feature>
<reference evidence="9 10" key="1">
    <citation type="submission" date="2020-04" db="EMBL/GenBank/DDBJ databases">
        <title>Perkinsus olseni comparative genomics.</title>
        <authorList>
            <person name="Bogema D.R."/>
        </authorList>
    </citation>
    <scope>NUCLEOTIDE SEQUENCE [LARGE SCALE GENOMIC DNA]</scope>
    <source>
        <strain evidence="9">ATCC PRA-31</strain>
    </source>
</reference>
<comment type="subcellular location">
    <subcellularLocation>
        <location evidence="1">Membrane</location>
        <topology evidence="1">Multi-pass membrane protein</topology>
    </subcellularLocation>
</comment>
<evidence type="ECO:0000256" key="4">
    <source>
        <dbReference type="ARBA" id="ARBA00022989"/>
    </source>
</evidence>
<dbReference type="InterPro" id="IPR045888">
    <property type="entry name" value="Erv"/>
</dbReference>
<name>A0A7J6MR12_PEROL</name>
<accession>A0A7J6MR12</accession>
<sequence length="366" mass="40377">MKSFDMYRKLPRDLTEGTTTGATISVITLVVAIYLFISELIDYLTPQRTSRMLIEHNKEDYDSQLQINLDISFPRLPCDLLSFDAQDVMGSHSVEVSGHFFAERLTESGEVIAKDEVKASRSSGMLGQGLWSQGLFGGSGVAGESAQRVRKMLDDREGCRLVGFVKVNRVPGHIHLSSHSVSFLLGGYGSYLGGSGLYHPRANSDDDKKRYEIDMSHRVNHLSFGDEDEIRSALVAWPHADILAPLDGLAKDVKRNQLGKLEPVVFEYYTKVVPTTFISASGVQRVNQFTANSNVVPNPLLPSLYLRYDLSTVSVEFVETRKSFAHFLVQVCAIVGGVFTVAGLVDALVDRSIAHMMRKATLGKLG</sequence>
<dbReference type="InterPro" id="IPR039542">
    <property type="entry name" value="Erv_N"/>
</dbReference>
<evidence type="ECO:0000256" key="2">
    <source>
        <dbReference type="ARBA" id="ARBA00005648"/>
    </source>
</evidence>
<dbReference type="PANTHER" id="PTHR10984:SF25">
    <property type="entry name" value="ENDOPLASMIC RETICULUM-GOLGI INTERMEDIATE COMPARTMENT PROTEIN 3"/>
    <property type="match status" value="1"/>
</dbReference>
<evidence type="ECO:0000259" key="7">
    <source>
        <dbReference type="Pfam" id="PF07970"/>
    </source>
</evidence>
<evidence type="ECO:0008006" key="11">
    <source>
        <dbReference type="Google" id="ProtNLM"/>
    </source>
</evidence>
<protein>
    <recommendedName>
        <fullName evidence="11">Endoplasmic reticulum-Golgi intermediate compartment protein 3</fullName>
    </recommendedName>
</protein>
<keyword evidence="5 6" id="KW-0472">Membrane</keyword>
<dbReference type="AlphaFoldDB" id="A0A7J6MR12"/>
<gene>
    <name evidence="9" type="ORF">FOL46_006041</name>
</gene>
<dbReference type="EMBL" id="JABANN010000038">
    <property type="protein sequence ID" value="KAF4674005.1"/>
    <property type="molecule type" value="Genomic_DNA"/>
</dbReference>
<comment type="similarity">
    <text evidence="2">Belongs to the ERGIC family.</text>
</comment>
<evidence type="ECO:0000256" key="3">
    <source>
        <dbReference type="ARBA" id="ARBA00022692"/>
    </source>
</evidence>
<evidence type="ECO:0000313" key="9">
    <source>
        <dbReference type="EMBL" id="KAF4674005.1"/>
    </source>
</evidence>
<comment type="caution">
    <text evidence="9">The sequence shown here is derived from an EMBL/GenBank/DDBJ whole genome shotgun (WGS) entry which is preliminary data.</text>
</comment>
<evidence type="ECO:0000313" key="10">
    <source>
        <dbReference type="Proteomes" id="UP000572268"/>
    </source>
</evidence>
<evidence type="ECO:0000256" key="1">
    <source>
        <dbReference type="ARBA" id="ARBA00004141"/>
    </source>
</evidence>
<evidence type="ECO:0000256" key="6">
    <source>
        <dbReference type="SAM" id="Phobius"/>
    </source>
</evidence>
<organism evidence="9 10">
    <name type="scientific">Perkinsus olseni</name>
    <name type="common">Perkinsus atlanticus</name>
    <dbReference type="NCBI Taxonomy" id="32597"/>
    <lineage>
        <taxon>Eukaryota</taxon>
        <taxon>Sar</taxon>
        <taxon>Alveolata</taxon>
        <taxon>Perkinsozoa</taxon>
        <taxon>Perkinsea</taxon>
        <taxon>Perkinsida</taxon>
        <taxon>Perkinsidae</taxon>
        <taxon>Perkinsus</taxon>
    </lineage>
</organism>
<feature type="domain" description="Endoplasmic reticulum vesicle transporter N-terminal" evidence="8">
    <location>
        <begin position="1"/>
        <end position="93"/>
    </location>
</feature>
<evidence type="ECO:0000259" key="8">
    <source>
        <dbReference type="Pfam" id="PF13850"/>
    </source>
</evidence>